<dbReference type="InterPro" id="IPR008456">
    <property type="entry name" value="Collagen-bd_dom"/>
</dbReference>
<evidence type="ECO:0000256" key="1">
    <source>
        <dbReference type="ARBA" id="ARBA00004168"/>
    </source>
</evidence>
<evidence type="ECO:0000256" key="2">
    <source>
        <dbReference type="ARBA" id="ARBA00022512"/>
    </source>
</evidence>
<dbReference type="InterPro" id="IPR008966">
    <property type="entry name" value="Adhesion_dom_sf"/>
</dbReference>
<dbReference type="Gene3D" id="2.60.40.1280">
    <property type="match status" value="1"/>
</dbReference>
<evidence type="ECO:0000256" key="3">
    <source>
        <dbReference type="ARBA" id="ARBA00022525"/>
    </source>
</evidence>
<comment type="subcellular location">
    <subcellularLocation>
        <location evidence="1">Secreted</location>
        <location evidence="1">Cell wall</location>
        <topology evidence="1">Peptidoglycan-anchor</topology>
    </subcellularLocation>
</comment>
<evidence type="ECO:0000259" key="6">
    <source>
        <dbReference type="Pfam" id="PF05737"/>
    </source>
</evidence>
<dbReference type="Gene3D" id="2.60.40.740">
    <property type="match status" value="1"/>
</dbReference>
<keyword evidence="2" id="KW-0134">Cell wall</keyword>
<protein>
    <submittedName>
        <fullName evidence="8">Wall-associated protein</fullName>
    </submittedName>
</protein>
<dbReference type="Pfam" id="PF05737">
    <property type="entry name" value="Collagen_bind"/>
    <property type="match status" value="1"/>
</dbReference>
<dbReference type="InterPro" id="IPR041171">
    <property type="entry name" value="SDR_Ig"/>
</dbReference>
<dbReference type="GO" id="GO:0005518">
    <property type="term" value="F:collagen binding"/>
    <property type="evidence" value="ECO:0007669"/>
    <property type="project" value="InterPro"/>
</dbReference>
<feature type="domain" description="SDR-like Ig" evidence="7">
    <location>
        <begin position="46"/>
        <end position="135"/>
    </location>
</feature>
<gene>
    <name evidence="8" type="ORF">PCORN_08017</name>
</gene>
<keyword evidence="4" id="KW-0732">Signal</keyword>
<dbReference type="InterPro" id="IPR011252">
    <property type="entry name" value="Fibrogen-bd_dom1"/>
</dbReference>
<keyword evidence="9" id="KW-1185">Reference proteome</keyword>
<accession>W7C4P2</accession>
<dbReference type="STRING" id="1265820.PCORN_08017"/>
<dbReference type="SUPFAM" id="SSF49401">
    <property type="entry name" value="Bacterial adhesins"/>
    <property type="match status" value="2"/>
</dbReference>
<evidence type="ECO:0000259" key="7">
    <source>
        <dbReference type="Pfam" id="PF17961"/>
    </source>
</evidence>
<feature type="domain" description="Collagen binding" evidence="6">
    <location>
        <begin position="175"/>
        <end position="229"/>
    </location>
</feature>
<dbReference type="EMBL" id="AODE01000016">
    <property type="protein sequence ID" value="EUJ30611.1"/>
    <property type="molecule type" value="Genomic_DNA"/>
</dbReference>
<comment type="caution">
    <text evidence="8">The sequence shown here is derived from an EMBL/GenBank/DDBJ whole genome shotgun (WGS) entry which is preliminary data.</text>
</comment>
<proteinExistence type="predicted"/>
<evidence type="ECO:0000313" key="9">
    <source>
        <dbReference type="Proteomes" id="UP000019254"/>
    </source>
</evidence>
<keyword evidence="5" id="KW-0572">Peptidoglycan-anchor</keyword>
<name>W7C4P2_9LIST</name>
<reference evidence="8 9" key="1">
    <citation type="journal article" date="2014" name="Int. J. Syst. Evol. Microbiol.">
        <title>Listeria floridensis sp. nov., Listeria aquatica sp. nov., Listeria cornellensis sp. nov., Listeria riparia sp. nov. and Listeria grandensis sp. nov., from agricultural and natural environments.</title>
        <authorList>
            <person name="den Bakker H.C."/>
            <person name="Warchocki S."/>
            <person name="Wright E.M."/>
            <person name="Allred A.F."/>
            <person name="Ahlstrom C."/>
            <person name="Manuel C.S."/>
            <person name="Stasiewicz M.J."/>
            <person name="Burrell A."/>
            <person name="Roof S."/>
            <person name="Strawn L."/>
            <person name="Fortes E.D."/>
            <person name="Nightingale K.K."/>
            <person name="Kephart D."/>
            <person name="Wiedmann M."/>
        </authorList>
    </citation>
    <scope>NUCLEOTIDE SEQUENCE [LARGE SCALE GENOMIC DNA]</scope>
    <source>
        <strain evidence="9">FSL F6-969</strain>
    </source>
</reference>
<dbReference type="Pfam" id="PF17961">
    <property type="entry name" value="Big_8"/>
    <property type="match status" value="1"/>
</dbReference>
<evidence type="ECO:0000256" key="4">
    <source>
        <dbReference type="ARBA" id="ARBA00022729"/>
    </source>
</evidence>
<keyword evidence="3" id="KW-0964">Secreted</keyword>
<evidence type="ECO:0000256" key="5">
    <source>
        <dbReference type="ARBA" id="ARBA00023088"/>
    </source>
</evidence>
<dbReference type="GO" id="GO:0007155">
    <property type="term" value="P:cell adhesion"/>
    <property type="evidence" value="ECO:0007669"/>
    <property type="project" value="InterPro"/>
</dbReference>
<feature type="non-terminal residue" evidence="8">
    <location>
        <position position="232"/>
    </location>
</feature>
<evidence type="ECO:0000313" key="8">
    <source>
        <dbReference type="EMBL" id="EUJ30611.1"/>
    </source>
</evidence>
<sequence length="232" mass="24859">MKKIVIMLMVAVIAITVIPFNFSSASTNHGPSLITNVTLDKTTADLGERIQVNYNWAIPDGTVKAGDTMIVKMPAELQLEAGIDFDIKDAQGNTVGTAKVNPTTNEITVTFTDYAESRTNVHGDMRVWVQLNRAENTPGKTSTITFPTKNGNVQLGIDVRGNGVVGPPTTENPANVLSKWGKVDANDPTLINWTVLINSDKLAIPNAVYTDTIGAGHTFVGDSLAVYKGDTD</sequence>
<dbReference type="AlphaFoldDB" id="W7C4P2"/>
<organism evidence="8 9">
    <name type="scientific">Listeria cornellensis FSL F6-0969</name>
    <dbReference type="NCBI Taxonomy" id="1265820"/>
    <lineage>
        <taxon>Bacteria</taxon>
        <taxon>Bacillati</taxon>
        <taxon>Bacillota</taxon>
        <taxon>Bacilli</taxon>
        <taxon>Bacillales</taxon>
        <taxon>Listeriaceae</taxon>
        <taxon>Listeria</taxon>
    </lineage>
</organism>
<dbReference type="Proteomes" id="UP000019254">
    <property type="component" value="Unassembled WGS sequence"/>
</dbReference>